<dbReference type="GO" id="GO:0017089">
    <property type="term" value="F:glycolipid transfer activity"/>
    <property type="evidence" value="ECO:0007669"/>
    <property type="project" value="TreeGrafter"/>
</dbReference>
<feature type="region of interest" description="Disordered" evidence="2">
    <location>
        <begin position="308"/>
        <end position="337"/>
    </location>
</feature>
<dbReference type="Proteomes" id="UP000188879">
    <property type="component" value="Unassembled WGS sequence"/>
</dbReference>
<dbReference type="GO" id="GO:0015920">
    <property type="term" value="P:lipopolysaccharide transport"/>
    <property type="evidence" value="ECO:0007669"/>
    <property type="project" value="TreeGrafter"/>
</dbReference>
<feature type="domain" description="Organic solvent tolerance-like N-terminal" evidence="4">
    <location>
        <begin position="49"/>
        <end position="154"/>
    </location>
</feature>
<evidence type="ECO:0000313" key="5">
    <source>
        <dbReference type="EMBL" id="ONG51330.1"/>
    </source>
</evidence>
<dbReference type="GO" id="GO:0009279">
    <property type="term" value="C:cell outer membrane"/>
    <property type="evidence" value="ECO:0007669"/>
    <property type="project" value="TreeGrafter"/>
</dbReference>
<feature type="signal peptide" evidence="3">
    <location>
        <begin position="1"/>
        <end position="30"/>
    </location>
</feature>
<dbReference type="GO" id="GO:0030288">
    <property type="term" value="C:outer membrane-bounded periplasmic space"/>
    <property type="evidence" value="ECO:0007669"/>
    <property type="project" value="TreeGrafter"/>
</dbReference>
<keyword evidence="1 3" id="KW-0732">Signal</keyword>
<keyword evidence="6" id="KW-1185">Reference proteome</keyword>
<evidence type="ECO:0000259" key="4">
    <source>
        <dbReference type="Pfam" id="PF03968"/>
    </source>
</evidence>
<evidence type="ECO:0000256" key="1">
    <source>
        <dbReference type="ARBA" id="ARBA00022729"/>
    </source>
</evidence>
<dbReference type="OrthoDB" id="8450043at2"/>
<comment type="caution">
    <text evidence="5">The sequence shown here is derived from an EMBL/GenBank/DDBJ whole genome shotgun (WGS) entry which is preliminary data.</text>
</comment>
<dbReference type="PANTHER" id="PTHR36504:SF1">
    <property type="entry name" value="LIPOPOLYSACCHARIDE EXPORT SYSTEM PROTEIN LPTA"/>
    <property type="match status" value="1"/>
</dbReference>
<dbReference type="InterPro" id="IPR005653">
    <property type="entry name" value="OstA-like_N"/>
</dbReference>
<dbReference type="Gene3D" id="2.60.450.10">
    <property type="entry name" value="Lipopolysaccharide (LPS) transport protein A like domain"/>
    <property type="match status" value="2"/>
</dbReference>
<gene>
    <name evidence="5" type="ORF">BKE38_16330</name>
</gene>
<feature type="domain" description="Organic solvent tolerance-like N-terminal" evidence="4">
    <location>
        <begin position="174"/>
        <end position="290"/>
    </location>
</feature>
<dbReference type="PANTHER" id="PTHR36504">
    <property type="entry name" value="LIPOPOLYSACCHARIDE EXPORT SYSTEM PROTEIN LPTA"/>
    <property type="match status" value="1"/>
</dbReference>
<dbReference type="AlphaFoldDB" id="A0A1V2GZV7"/>
<dbReference type="EMBL" id="MLCO01000168">
    <property type="protein sequence ID" value="ONG51330.1"/>
    <property type="molecule type" value="Genomic_DNA"/>
</dbReference>
<feature type="compositionally biased region" description="Polar residues" evidence="2">
    <location>
        <begin position="218"/>
        <end position="230"/>
    </location>
</feature>
<organism evidence="5 6">
    <name type="scientific">Teichococcus deserti</name>
    <dbReference type="NCBI Taxonomy" id="1817963"/>
    <lineage>
        <taxon>Bacteria</taxon>
        <taxon>Pseudomonadati</taxon>
        <taxon>Pseudomonadota</taxon>
        <taxon>Alphaproteobacteria</taxon>
        <taxon>Acetobacterales</taxon>
        <taxon>Roseomonadaceae</taxon>
        <taxon>Roseomonas</taxon>
    </lineage>
</organism>
<dbReference type="RefSeq" id="WP_076958392.1">
    <property type="nucleotide sequence ID" value="NZ_MLCO01000168.1"/>
</dbReference>
<sequence length="337" mass="35744">MTFFRWGRLGGLPTVALLAALAVAPQAARAQQLDLTQGGPVEVTATDGIEWRQQEQVVIARGSARAVRGGVTLTADRLIARYRPRAGAPAAAGTQGDTPMSGGEIWRLEAEGNVRIDSATDHAEGDRAVYDMDQAVMVLTGRALKLTTPQNVLTSRDSMEYWPGKRMAVARGAAVVVTADQRRIAADTLVGYFRDQGAAAASNARPAPAAAQPARNPVTGQPTTPGQGSQLDRVEAFGNVEIRTTGEVVRGDRGVYSETTGMSRLLGGVRITRGDNQLNGQEAIVNMRTGVARLVSTPGQRVQGLIIPQQGQQALQPQGQPQPNNQQQQNQGGARSR</sequence>
<dbReference type="Pfam" id="PF03968">
    <property type="entry name" value="LptD_N"/>
    <property type="match status" value="2"/>
</dbReference>
<evidence type="ECO:0000313" key="6">
    <source>
        <dbReference type="Proteomes" id="UP000188879"/>
    </source>
</evidence>
<feature type="region of interest" description="Disordered" evidence="2">
    <location>
        <begin position="203"/>
        <end position="230"/>
    </location>
</feature>
<protein>
    <recommendedName>
        <fullName evidence="4">Organic solvent tolerance-like N-terminal domain-containing protein</fullName>
    </recommendedName>
</protein>
<dbReference type="InterPro" id="IPR052037">
    <property type="entry name" value="LPS_export_LptA"/>
</dbReference>
<evidence type="ECO:0000256" key="2">
    <source>
        <dbReference type="SAM" id="MobiDB-lite"/>
    </source>
</evidence>
<feature type="chain" id="PRO_5013273818" description="Organic solvent tolerance-like N-terminal domain-containing protein" evidence="3">
    <location>
        <begin position="31"/>
        <end position="337"/>
    </location>
</feature>
<feature type="compositionally biased region" description="Low complexity" evidence="2">
    <location>
        <begin position="203"/>
        <end position="217"/>
    </location>
</feature>
<evidence type="ECO:0000256" key="3">
    <source>
        <dbReference type="SAM" id="SignalP"/>
    </source>
</evidence>
<reference evidence="5 6" key="1">
    <citation type="submission" date="2016-10" db="EMBL/GenBank/DDBJ databases">
        <title>Draft Genome sequence of Roseomonas sp. strain M3.</title>
        <authorList>
            <person name="Subhash Y."/>
            <person name="Lee S."/>
        </authorList>
    </citation>
    <scope>NUCLEOTIDE SEQUENCE [LARGE SCALE GENOMIC DNA]</scope>
    <source>
        <strain evidence="5 6">M3</strain>
    </source>
</reference>
<name>A0A1V2GZV7_9PROT</name>
<accession>A0A1V2GZV7</accession>
<proteinExistence type="predicted"/>